<organism evidence="2 3">
    <name type="scientific">Blastopirellula marina</name>
    <dbReference type="NCBI Taxonomy" id="124"/>
    <lineage>
        <taxon>Bacteria</taxon>
        <taxon>Pseudomonadati</taxon>
        <taxon>Planctomycetota</taxon>
        <taxon>Planctomycetia</taxon>
        <taxon>Pirellulales</taxon>
        <taxon>Pirellulaceae</taxon>
        <taxon>Blastopirellula</taxon>
    </lineage>
</organism>
<gene>
    <name evidence="2" type="ORF">C5Y96_11195</name>
</gene>
<keyword evidence="1" id="KW-0472">Membrane</keyword>
<evidence type="ECO:0000313" key="3">
    <source>
        <dbReference type="Proteomes" id="UP000240009"/>
    </source>
</evidence>
<reference evidence="2 3" key="1">
    <citation type="submission" date="2018-02" db="EMBL/GenBank/DDBJ databases">
        <title>Comparative genomes isolates from brazilian mangrove.</title>
        <authorList>
            <person name="Araujo J.E."/>
            <person name="Taketani R.G."/>
            <person name="Silva M.C.P."/>
            <person name="Loureco M.V."/>
            <person name="Andreote F.D."/>
        </authorList>
    </citation>
    <scope>NUCLEOTIDE SEQUENCE [LARGE SCALE GENOMIC DNA]</scope>
    <source>
        <strain evidence="2 3">HEX-2 MGV</strain>
    </source>
</reference>
<accession>A0A2S8FNI4</accession>
<dbReference type="AlphaFoldDB" id="A0A2S8FNI4"/>
<keyword evidence="1" id="KW-0812">Transmembrane</keyword>
<dbReference type="OrthoDB" id="289473at2"/>
<name>A0A2S8FNI4_9BACT</name>
<keyword evidence="1" id="KW-1133">Transmembrane helix</keyword>
<sequence>MSSAPEPAQAASPNEEPLFFVKIPEGQIFGPIPSKELDKWVMDGRIDRQCELRKADSAVWEKSDHRYPVLALPEQVGSGSPFHQVRLSETNAPYQVPHRGIPSLILALIGLLGVCPIFSIAAWSMAHSDLEEIDKKHMNPSGRALLLWANYLGMAGVIGYGVLFLGFLMVAILRFLL</sequence>
<evidence type="ECO:0008006" key="4">
    <source>
        <dbReference type="Google" id="ProtNLM"/>
    </source>
</evidence>
<comment type="caution">
    <text evidence="2">The sequence shown here is derived from an EMBL/GenBank/DDBJ whole genome shotgun (WGS) entry which is preliminary data.</text>
</comment>
<dbReference type="RefSeq" id="WP_105353139.1">
    <property type="nucleotide sequence ID" value="NZ_PUIA01000035.1"/>
</dbReference>
<feature type="transmembrane region" description="Helical" evidence="1">
    <location>
        <begin position="104"/>
        <end position="126"/>
    </location>
</feature>
<evidence type="ECO:0000313" key="2">
    <source>
        <dbReference type="EMBL" id="PQO33404.1"/>
    </source>
</evidence>
<evidence type="ECO:0000256" key="1">
    <source>
        <dbReference type="SAM" id="Phobius"/>
    </source>
</evidence>
<proteinExistence type="predicted"/>
<protein>
    <recommendedName>
        <fullName evidence="4">GYF domain-containing protein</fullName>
    </recommendedName>
</protein>
<dbReference type="EMBL" id="PUIA01000035">
    <property type="protein sequence ID" value="PQO33404.1"/>
    <property type="molecule type" value="Genomic_DNA"/>
</dbReference>
<feature type="transmembrane region" description="Helical" evidence="1">
    <location>
        <begin position="146"/>
        <end position="173"/>
    </location>
</feature>
<dbReference type="Proteomes" id="UP000240009">
    <property type="component" value="Unassembled WGS sequence"/>
</dbReference>